<dbReference type="PROSITE" id="PS51733">
    <property type="entry name" value="BPL_LPL_CATALYTIC"/>
    <property type="match status" value="1"/>
</dbReference>
<feature type="domain" description="BPL/LPL catalytic" evidence="5">
    <location>
        <begin position="1"/>
        <end position="177"/>
    </location>
</feature>
<dbReference type="EMBL" id="BAAAGG010000005">
    <property type="protein sequence ID" value="GAA0757392.1"/>
    <property type="molecule type" value="Genomic_DNA"/>
</dbReference>
<name>A0ABP3VF38_9FLAO</name>
<dbReference type="GO" id="GO:0016874">
    <property type="term" value="F:ligase activity"/>
    <property type="evidence" value="ECO:0007669"/>
    <property type="project" value="UniProtKB-KW"/>
</dbReference>
<dbReference type="NCBIfam" id="TIGR00121">
    <property type="entry name" value="birA_ligase"/>
    <property type="match status" value="1"/>
</dbReference>
<dbReference type="PANTHER" id="PTHR12835">
    <property type="entry name" value="BIOTIN PROTEIN LIGASE"/>
    <property type="match status" value="1"/>
</dbReference>
<protein>
    <recommendedName>
        <fullName evidence="3">biotin--[biotin carboxyl-carrier protein] ligase</fullName>
        <ecNumber evidence="3">6.3.4.15</ecNumber>
    </recommendedName>
</protein>
<evidence type="ECO:0000256" key="4">
    <source>
        <dbReference type="ARBA" id="ARBA00047846"/>
    </source>
</evidence>
<reference evidence="7" key="1">
    <citation type="journal article" date="2019" name="Int. J. Syst. Evol. Microbiol.">
        <title>The Global Catalogue of Microorganisms (GCM) 10K type strain sequencing project: providing services to taxonomists for standard genome sequencing and annotation.</title>
        <authorList>
            <consortium name="The Broad Institute Genomics Platform"/>
            <consortium name="The Broad Institute Genome Sequencing Center for Infectious Disease"/>
            <person name="Wu L."/>
            <person name="Ma J."/>
        </authorList>
    </citation>
    <scope>NUCLEOTIDE SEQUENCE [LARGE SCALE GENOMIC DNA]</scope>
    <source>
        <strain evidence="7">JCM 16231</strain>
    </source>
</reference>
<dbReference type="CDD" id="cd16442">
    <property type="entry name" value="BPL"/>
    <property type="match status" value="1"/>
</dbReference>
<dbReference type="Pfam" id="PF03099">
    <property type="entry name" value="BPL_LplA_LipB"/>
    <property type="match status" value="1"/>
</dbReference>
<keyword evidence="1 6" id="KW-0436">Ligase</keyword>
<dbReference type="EC" id="6.3.4.15" evidence="3"/>
<dbReference type="RefSeq" id="WP_224453898.1">
    <property type="nucleotide sequence ID" value="NZ_BAAAGG010000005.1"/>
</dbReference>
<dbReference type="Proteomes" id="UP001500185">
    <property type="component" value="Unassembled WGS sequence"/>
</dbReference>
<keyword evidence="2" id="KW-0092">Biotin</keyword>
<accession>A0ABP3VF38</accession>
<gene>
    <name evidence="6" type="ORF">GCM10009433_13590</name>
</gene>
<dbReference type="InterPro" id="IPR045864">
    <property type="entry name" value="aa-tRNA-synth_II/BPL/LPL"/>
</dbReference>
<dbReference type="SUPFAM" id="SSF55681">
    <property type="entry name" value="Class II aaRS and biotin synthetases"/>
    <property type="match status" value="1"/>
</dbReference>
<dbReference type="PANTHER" id="PTHR12835:SF5">
    <property type="entry name" value="BIOTIN--PROTEIN LIGASE"/>
    <property type="match status" value="1"/>
</dbReference>
<dbReference type="InterPro" id="IPR004408">
    <property type="entry name" value="Biotin_CoA_COase_ligase"/>
</dbReference>
<dbReference type="InterPro" id="IPR004143">
    <property type="entry name" value="BPL_LPL_catalytic"/>
</dbReference>
<evidence type="ECO:0000259" key="5">
    <source>
        <dbReference type="PROSITE" id="PS51733"/>
    </source>
</evidence>
<evidence type="ECO:0000256" key="2">
    <source>
        <dbReference type="ARBA" id="ARBA00023267"/>
    </source>
</evidence>
<comment type="caution">
    <text evidence="6">The sequence shown here is derived from an EMBL/GenBank/DDBJ whole genome shotgun (WGS) entry which is preliminary data.</text>
</comment>
<keyword evidence="7" id="KW-1185">Reference proteome</keyword>
<organism evidence="6 7">
    <name type="scientific">Psychroflexus lacisalsi</name>
    <dbReference type="NCBI Taxonomy" id="503928"/>
    <lineage>
        <taxon>Bacteria</taxon>
        <taxon>Pseudomonadati</taxon>
        <taxon>Bacteroidota</taxon>
        <taxon>Flavobacteriia</taxon>
        <taxon>Flavobacteriales</taxon>
        <taxon>Flavobacteriaceae</taxon>
        <taxon>Psychroflexus</taxon>
    </lineage>
</organism>
<dbReference type="Gene3D" id="3.30.930.10">
    <property type="entry name" value="Bira Bifunctional Protein, Domain 2"/>
    <property type="match status" value="1"/>
</dbReference>
<sequence>MKVVKVDATSSTNSFLKDFVKSHSKKQIYCVVAHHQIEGRGQRGTSWVSEPGKNLTFSVYLPELKSIHNDTFKLSALVALAIKNVLVKYDIPKLSIKWPNDILSHQHKIGGILIENMITQNKEGASVVGVGLNVNQDHFSGLPKASSMKLMSNTSFDLDDLLNDLLVEFEKIPNLFNSTSLKSILSTYYDSLFKYNKVTMLQFPDGTLAQGLIRGIDNHGKLVVEFDEDRLESFDIKEIQIKF</sequence>
<evidence type="ECO:0000313" key="6">
    <source>
        <dbReference type="EMBL" id="GAA0757392.1"/>
    </source>
</evidence>
<evidence type="ECO:0000256" key="1">
    <source>
        <dbReference type="ARBA" id="ARBA00022598"/>
    </source>
</evidence>
<evidence type="ECO:0000313" key="7">
    <source>
        <dbReference type="Proteomes" id="UP001500185"/>
    </source>
</evidence>
<comment type="catalytic activity">
    <reaction evidence="4">
        <text>biotin + L-lysyl-[protein] + ATP = N(6)-biotinyl-L-lysyl-[protein] + AMP + diphosphate + H(+)</text>
        <dbReference type="Rhea" id="RHEA:11756"/>
        <dbReference type="Rhea" id="RHEA-COMP:9752"/>
        <dbReference type="Rhea" id="RHEA-COMP:10505"/>
        <dbReference type="ChEBI" id="CHEBI:15378"/>
        <dbReference type="ChEBI" id="CHEBI:29969"/>
        <dbReference type="ChEBI" id="CHEBI:30616"/>
        <dbReference type="ChEBI" id="CHEBI:33019"/>
        <dbReference type="ChEBI" id="CHEBI:57586"/>
        <dbReference type="ChEBI" id="CHEBI:83144"/>
        <dbReference type="ChEBI" id="CHEBI:456215"/>
        <dbReference type="EC" id="6.3.4.15"/>
    </reaction>
</comment>
<evidence type="ECO:0000256" key="3">
    <source>
        <dbReference type="ARBA" id="ARBA00024227"/>
    </source>
</evidence>
<dbReference type="Pfam" id="PF02237">
    <property type="entry name" value="BPL_C"/>
    <property type="match status" value="1"/>
</dbReference>
<dbReference type="InterPro" id="IPR003142">
    <property type="entry name" value="BPL_C"/>
</dbReference>
<proteinExistence type="predicted"/>